<gene>
    <name evidence="5" type="ORF">A3G33_00480</name>
</gene>
<dbReference type="EMBL" id="MHFR01000020">
    <property type="protein sequence ID" value="OGW98914.1"/>
    <property type="molecule type" value="Genomic_DNA"/>
</dbReference>
<feature type="transmembrane region" description="Helical" evidence="4">
    <location>
        <begin position="297"/>
        <end position="317"/>
    </location>
</feature>
<evidence type="ECO:0000256" key="4">
    <source>
        <dbReference type="SAM" id="Phobius"/>
    </source>
</evidence>
<keyword evidence="4" id="KW-0472">Membrane</keyword>
<proteinExistence type="predicted"/>
<feature type="transmembrane region" description="Helical" evidence="4">
    <location>
        <begin position="131"/>
        <end position="148"/>
    </location>
</feature>
<evidence type="ECO:0000256" key="2">
    <source>
        <dbReference type="ARBA" id="ARBA00022803"/>
    </source>
</evidence>
<feature type="transmembrane region" description="Helical" evidence="4">
    <location>
        <begin position="160"/>
        <end position="177"/>
    </location>
</feature>
<dbReference type="Pfam" id="PF14559">
    <property type="entry name" value="TPR_19"/>
    <property type="match status" value="2"/>
</dbReference>
<keyword evidence="1" id="KW-0677">Repeat</keyword>
<dbReference type="PROSITE" id="PS50005">
    <property type="entry name" value="TPR"/>
    <property type="match status" value="3"/>
</dbReference>
<dbReference type="Proteomes" id="UP000178187">
    <property type="component" value="Unassembled WGS sequence"/>
</dbReference>
<feature type="repeat" description="TPR" evidence="3">
    <location>
        <begin position="489"/>
        <end position="522"/>
    </location>
</feature>
<dbReference type="SMART" id="SM00028">
    <property type="entry name" value="TPR"/>
    <property type="match status" value="4"/>
</dbReference>
<keyword evidence="4" id="KW-0812">Transmembrane</keyword>
<feature type="repeat" description="TPR" evidence="3">
    <location>
        <begin position="523"/>
        <end position="556"/>
    </location>
</feature>
<dbReference type="Gene3D" id="1.25.40.10">
    <property type="entry name" value="Tetratricopeptide repeat domain"/>
    <property type="match status" value="2"/>
</dbReference>
<organism evidence="5 6">
    <name type="scientific">Candidatus Danuiimicrobium aquiferis</name>
    <dbReference type="NCBI Taxonomy" id="1801832"/>
    <lineage>
        <taxon>Bacteria</taxon>
        <taxon>Pseudomonadati</taxon>
        <taxon>Candidatus Omnitrophota</taxon>
        <taxon>Candidatus Danuiimicrobium</taxon>
    </lineage>
</organism>
<feature type="transmembrane region" description="Helical" evidence="4">
    <location>
        <begin position="376"/>
        <end position="396"/>
    </location>
</feature>
<keyword evidence="4" id="KW-1133">Transmembrane helix</keyword>
<dbReference type="InterPro" id="IPR052346">
    <property type="entry name" value="O-mannosyl-transferase_TMTC"/>
</dbReference>
<dbReference type="InterPro" id="IPR011990">
    <property type="entry name" value="TPR-like_helical_dom_sf"/>
</dbReference>
<keyword evidence="2 3" id="KW-0802">TPR repeat</keyword>
<feature type="transmembrane region" description="Helical" evidence="4">
    <location>
        <begin position="189"/>
        <end position="215"/>
    </location>
</feature>
<feature type="transmembrane region" description="Helical" evidence="4">
    <location>
        <begin position="323"/>
        <end position="346"/>
    </location>
</feature>
<dbReference type="SUPFAM" id="SSF48452">
    <property type="entry name" value="TPR-like"/>
    <property type="match status" value="1"/>
</dbReference>
<sequence>MKFRGKKETLSFGANMLERRKLNILLASLILVLLTAGVFSQVRHFDFLNLDDRDYVTSNEMVKDGLTLENIKWAFTTNHISNWHPLTWIALMTEYHFFGPNPLVFHVTNALIHLLNTILLFYLFLIMTQTILGSFFIAAIFAIHPMHIESVAWVVEIKDVLSTFFILLSILAYVKYVKRKKPFFYGIALLLFAFSLMAKQMYVTLPFILLCFDFWPLQRSKSTIPSAGVLREKLPFFLLAFCASLMTLHATSQVWERLPLQARIDNALFGYVEYIKQFFWPNKVSAFYPYYNNTVSFLSFSAKALPLICITALGLKLSKAKPYFITGWFLFLVSLLPVIGLLQVGFQSMASRYTYFPYIGLSIILCYGLLDMRPKWKWRNLLITFLIFSITAALAIRTSHELKYWKNSITLFKRAAELLKKNSQASYILGLAYYKEKEYDEAEKYLNEALENSPDLPNARMALGSIYLARKDYENAIGTFRKLTAVNPDTAYHNLGIAYLQMGDFYEAITNFEKAIINNPNLAESYVALSKCYLKTCNIEKAILHTRRALEINPDYAAAKEILESIQSMGDTLEKQKEHCKTMQTIEKLKPISQLAKLPKHVQRIPKVYNIPRL</sequence>
<protein>
    <submittedName>
        <fullName evidence="5">Uncharacterized protein</fullName>
    </submittedName>
</protein>
<dbReference type="PANTHER" id="PTHR44227:SF3">
    <property type="entry name" value="PROTEIN O-MANNOSYL-TRANSFERASE TMTC4"/>
    <property type="match status" value="1"/>
</dbReference>
<evidence type="ECO:0000313" key="6">
    <source>
        <dbReference type="Proteomes" id="UP000178187"/>
    </source>
</evidence>
<accession>A0A1G1L196</accession>
<dbReference type="InterPro" id="IPR019734">
    <property type="entry name" value="TPR_rpt"/>
</dbReference>
<reference evidence="5 6" key="1">
    <citation type="journal article" date="2016" name="Nat. Commun.">
        <title>Thousands of microbial genomes shed light on interconnected biogeochemical processes in an aquifer system.</title>
        <authorList>
            <person name="Anantharaman K."/>
            <person name="Brown C.T."/>
            <person name="Hug L.A."/>
            <person name="Sharon I."/>
            <person name="Castelle C.J."/>
            <person name="Probst A.J."/>
            <person name="Thomas B.C."/>
            <person name="Singh A."/>
            <person name="Wilkins M.J."/>
            <person name="Karaoz U."/>
            <person name="Brodie E.L."/>
            <person name="Williams K.H."/>
            <person name="Hubbard S.S."/>
            <person name="Banfield J.F."/>
        </authorList>
    </citation>
    <scope>NUCLEOTIDE SEQUENCE [LARGE SCALE GENOMIC DNA]</scope>
</reference>
<dbReference type="PROSITE" id="PS50293">
    <property type="entry name" value="TPR_REGION"/>
    <property type="match status" value="2"/>
</dbReference>
<dbReference type="AlphaFoldDB" id="A0A1G1L196"/>
<evidence type="ECO:0000256" key="1">
    <source>
        <dbReference type="ARBA" id="ARBA00022737"/>
    </source>
</evidence>
<name>A0A1G1L196_9BACT</name>
<feature type="repeat" description="TPR" evidence="3">
    <location>
        <begin position="423"/>
        <end position="456"/>
    </location>
</feature>
<evidence type="ECO:0000313" key="5">
    <source>
        <dbReference type="EMBL" id="OGW98914.1"/>
    </source>
</evidence>
<feature type="transmembrane region" description="Helical" evidence="4">
    <location>
        <begin position="353"/>
        <end position="370"/>
    </location>
</feature>
<comment type="caution">
    <text evidence="5">The sequence shown here is derived from an EMBL/GenBank/DDBJ whole genome shotgun (WGS) entry which is preliminary data.</text>
</comment>
<dbReference type="PANTHER" id="PTHR44227">
    <property type="match status" value="1"/>
</dbReference>
<evidence type="ECO:0000256" key="3">
    <source>
        <dbReference type="PROSITE-ProRule" id="PRU00339"/>
    </source>
</evidence>
<feature type="transmembrane region" description="Helical" evidence="4">
    <location>
        <begin position="103"/>
        <end position="124"/>
    </location>
</feature>